<proteinExistence type="predicted"/>
<dbReference type="EMBL" id="JAAMPC010000004">
    <property type="protein sequence ID" value="KAG2317170.1"/>
    <property type="molecule type" value="Genomic_DNA"/>
</dbReference>
<evidence type="ECO:0000313" key="2">
    <source>
        <dbReference type="Proteomes" id="UP000886595"/>
    </source>
</evidence>
<comment type="caution">
    <text evidence="1">The sequence shown here is derived from an EMBL/GenBank/DDBJ whole genome shotgun (WGS) entry which is preliminary data.</text>
</comment>
<sequence>MLGLLQIDELNSRLAIPHHIPWTPRLLQVDELSTEIFSHCELHPPQYSFLSMGLLFHGVSCPVGSFNIVPSSYNFKRFVLQIVSNIS</sequence>
<dbReference type="AlphaFoldDB" id="A0A8X8AZG2"/>
<gene>
    <name evidence="1" type="ORF">Bca52824_020292</name>
</gene>
<keyword evidence="2" id="KW-1185">Reference proteome</keyword>
<protein>
    <submittedName>
        <fullName evidence="1">Uncharacterized protein</fullName>
    </submittedName>
</protein>
<organism evidence="1 2">
    <name type="scientific">Brassica carinata</name>
    <name type="common">Ethiopian mustard</name>
    <name type="synonym">Abyssinian cabbage</name>
    <dbReference type="NCBI Taxonomy" id="52824"/>
    <lineage>
        <taxon>Eukaryota</taxon>
        <taxon>Viridiplantae</taxon>
        <taxon>Streptophyta</taxon>
        <taxon>Embryophyta</taxon>
        <taxon>Tracheophyta</taxon>
        <taxon>Spermatophyta</taxon>
        <taxon>Magnoliopsida</taxon>
        <taxon>eudicotyledons</taxon>
        <taxon>Gunneridae</taxon>
        <taxon>Pentapetalae</taxon>
        <taxon>rosids</taxon>
        <taxon>malvids</taxon>
        <taxon>Brassicales</taxon>
        <taxon>Brassicaceae</taxon>
        <taxon>Brassiceae</taxon>
        <taxon>Brassica</taxon>
    </lineage>
</organism>
<dbReference type="Proteomes" id="UP000886595">
    <property type="component" value="Unassembled WGS sequence"/>
</dbReference>
<accession>A0A8X8AZG2</accession>
<evidence type="ECO:0000313" key="1">
    <source>
        <dbReference type="EMBL" id="KAG2317170.1"/>
    </source>
</evidence>
<reference evidence="1 2" key="1">
    <citation type="submission" date="2020-02" db="EMBL/GenBank/DDBJ databases">
        <authorList>
            <person name="Ma Q."/>
            <person name="Huang Y."/>
            <person name="Song X."/>
            <person name="Pei D."/>
        </authorList>
    </citation>
    <scope>NUCLEOTIDE SEQUENCE [LARGE SCALE GENOMIC DNA]</scope>
    <source>
        <strain evidence="1">Sxm20200214</strain>
        <tissue evidence="1">Leaf</tissue>
    </source>
</reference>
<name>A0A8X8AZG2_BRACI</name>